<dbReference type="AlphaFoldDB" id="A0AAF0DZD2"/>
<sequence length="425" mass="44176">MGGASSCRGCPTYNNVIIQSGSPEATPAGANEGAAAEASAKKESPGAASGSPKEPTPTPTPTPTPEQSGAASERPDGAARQTIEALRCTNCQTTTTPLWRRDEEGNNICNACGLYHKLHGTHRPIGMRKTVIKRRKRLTNGGNHHVGAATHANSAASTTTSAAAGGAASHSAPAPAAPRPAPAAPMSNPAVRVSGSPAHDPTVMARAERDREAAMVLMEVGTTRWGKPPIQARHGVRPPPVSSAYAANTPSYALGEKDDGVLVARAPERATAYPTAAPVHAERRAPAEAEYAPAMAHAPAMGMHGRMYPAGAYAGGSIPYSHSVRVSDLERLRDELYLERGRLDDLLERAELTLADARRARYPPSRIRGTSPSDSVAIGKHAGDADAVRRVGREAGHGRRGGPARGGAPPPAPAWRARDPRLPAA</sequence>
<evidence type="ECO:0000256" key="1">
    <source>
        <dbReference type="ARBA" id="ARBA00004123"/>
    </source>
</evidence>
<reference evidence="12" key="1">
    <citation type="submission" date="2023-03" db="EMBL/GenBank/DDBJ databases">
        <title>Mating type loci evolution in Malassezia.</title>
        <authorList>
            <person name="Coelho M.A."/>
        </authorList>
    </citation>
    <scope>NUCLEOTIDE SEQUENCE</scope>
    <source>
        <strain evidence="12">CBS 7876</strain>
    </source>
</reference>
<evidence type="ECO:0000256" key="3">
    <source>
        <dbReference type="ARBA" id="ARBA00022771"/>
    </source>
</evidence>
<evidence type="ECO:0000259" key="11">
    <source>
        <dbReference type="PROSITE" id="PS50114"/>
    </source>
</evidence>
<evidence type="ECO:0000256" key="10">
    <source>
        <dbReference type="SAM" id="MobiDB-lite"/>
    </source>
</evidence>
<dbReference type="EMBL" id="CP119934">
    <property type="protein sequence ID" value="WFD02347.1"/>
    <property type="molecule type" value="Genomic_DNA"/>
</dbReference>
<dbReference type="PROSITE" id="PS00344">
    <property type="entry name" value="GATA_ZN_FINGER_1"/>
    <property type="match status" value="1"/>
</dbReference>
<feature type="domain" description="GATA-type" evidence="11">
    <location>
        <begin position="82"/>
        <end position="135"/>
    </location>
</feature>
<protein>
    <submittedName>
        <fullName evidence="12">GATA type transcriptional activator of nitrogen-regulated proteins</fullName>
    </submittedName>
</protein>
<dbReference type="GO" id="GO:0000978">
    <property type="term" value="F:RNA polymerase II cis-regulatory region sequence-specific DNA binding"/>
    <property type="evidence" value="ECO:0007669"/>
    <property type="project" value="TreeGrafter"/>
</dbReference>
<keyword evidence="3 8" id="KW-0863">Zinc-finger</keyword>
<name>A0AAF0DZD2_9BASI</name>
<keyword evidence="9" id="KW-0175">Coiled coil</keyword>
<feature type="compositionally biased region" description="Low complexity" evidence="10">
    <location>
        <begin position="23"/>
        <end position="38"/>
    </location>
</feature>
<evidence type="ECO:0000256" key="2">
    <source>
        <dbReference type="ARBA" id="ARBA00022723"/>
    </source>
</evidence>
<evidence type="ECO:0000256" key="7">
    <source>
        <dbReference type="ARBA" id="ARBA00023242"/>
    </source>
</evidence>
<feature type="region of interest" description="Disordered" evidence="10">
    <location>
        <begin position="140"/>
        <end position="200"/>
    </location>
</feature>
<dbReference type="SUPFAM" id="SSF57716">
    <property type="entry name" value="Glucocorticoid receptor-like (DNA-binding domain)"/>
    <property type="match status" value="1"/>
</dbReference>
<dbReference type="SMART" id="SM00401">
    <property type="entry name" value="ZnF_GATA"/>
    <property type="match status" value="1"/>
</dbReference>
<keyword evidence="13" id="KW-1185">Reference proteome</keyword>
<dbReference type="Gene3D" id="3.30.50.10">
    <property type="entry name" value="Erythroid Transcription Factor GATA-1, subunit A"/>
    <property type="match status" value="1"/>
</dbReference>
<evidence type="ECO:0000256" key="8">
    <source>
        <dbReference type="PROSITE-ProRule" id="PRU00094"/>
    </source>
</evidence>
<dbReference type="Pfam" id="PF00320">
    <property type="entry name" value="GATA"/>
    <property type="match status" value="1"/>
</dbReference>
<keyword evidence="2" id="KW-0479">Metal-binding</keyword>
<dbReference type="InterPro" id="IPR000679">
    <property type="entry name" value="Znf_GATA"/>
</dbReference>
<proteinExistence type="predicted"/>
<dbReference type="GO" id="GO:0000981">
    <property type="term" value="F:DNA-binding transcription factor activity, RNA polymerase II-specific"/>
    <property type="evidence" value="ECO:0007669"/>
    <property type="project" value="TreeGrafter"/>
</dbReference>
<dbReference type="FunFam" id="3.30.50.10:FF:000007">
    <property type="entry name" value="Nitrogen regulatory AreA, N-terminal"/>
    <property type="match status" value="1"/>
</dbReference>
<accession>A0AAF0DZD2</accession>
<gene>
    <name evidence="12" type="primary">SFU1</name>
    <name evidence="12" type="ORF">MOBT1_001029</name>
</gene>
<organism evidence="12 13">
    <name type="scientific">Malassezia obtusa</name>
    <dbReference type="NCBI Taxonomy" id="76774"/>
    <lineage>
        <taxon>Eukaryota</taxon>
        <taxon>Fungi</taxon>
        <taxon>Dikarya</taxon>
        <taxon>Basidiomycota</taxon>
        <taxon>Ustilaginomycotina</taxon>
        <taxon>Malasseziomycetes</taxon>
        <taxon>Malasseziales</taxon>
        <taxon>Malasseziaceae</taxon>
        <taxon>Malassezia</taxon>
    </lineage>
</organism>
<dbReference type="Proteomes" id="UP001214603">
    <property type="component" value="Chromosome 1"/>
</dbReference>
<dbReference type="CDD" id="cd00202">
    <property type="entry name" value="ZnF_GATA"/>
    <property type="match status" value="1"/>
</dbReference>
<feature type="compositionally biased region" description="Basic and acidic residues" evidence="10">
    <location>
        <begin position="381"/>
        <end position="397"/>
    </location>
</feature>
<dbReference type="PANTHER" id="PTHR10071:SF335">
    <property type="entry name" value="IRON-SENSING TRANSCRIPTIONAL REPRESSOR-RELATED"/>
    <property type="match status" value="1"/>
</dbReference>
<evidence type="ECO:0000256" key="6">
    <source>
        <dbReference type="ARBA" id="ARBA00023163"/>
    </source>
</evidence>
<feature type="compositionally biased region" description="Pro residues" evidence="10">
    <location>
        <begin position="54"/>
        <end position="64"/>
    </location>
</feature>
<feature type="compositionally biased region" description="Polar residues" evidence="10">
    <location>
        <begin position="13"/>
        <end position="22"/>
    </location>
</feature>
<dbReference type="PANTHER" id="PTHR10071">
    <property type="entry name" value="TRANSCRIPTION FACTOR GATA FAMILY MEMBER"/>
    <property type="match status" value="1"/>
</dbReference>
<keyword evidence="7" id="KW-0539">Nucleus</keyword>
<dbReference type="GO" id="GO:0005634">
    <property type="term" value="C:nucleus"/>
    <property type="evidence" value="ECO:0007669"/>
    <property type="project" value="UniProtKB-SubCell"/>
</dbReference>
<feature type="region of interest" description="Disordered" evidence="10">
    <location>
        <begin position="363"/>
        <end position="425"/>
    </location>
</feature>
<feature type="compositionally biased region" description="Low complexity" evidence="10">
    <location>
        <begin position="148"/>
        <end position="174"/>
    </location>
</feature>
<feature type="coiled-coil region" evidence="9">
    <location>
        <begin position="329"/>
        <end position="360"/>
    </location>
</feature>
<keyword evidence="5" id="KW-0805">Transcription regulation</keyword>
<dbReference type="InterPro" id="IPR013088">
    <property type="entry name" value="Znf_NHR/GATA"/>
</dbReference>
<evidence type="ECO:0000256" key="5">
    <source>
        <dbReference type="ARBA" id="ARBA00023015"/>
    </source>
</evidence>
<keyword evidence="6" id="KW-0804">Transcription</keyword>
<feature type="compositionally biased region" description="Basic and acidic residues" evidence="10">
    <location>
        <begin position="416"/>
        <end position="425"/>
    </location>
</feature>
<dbReference type="PROSITE" id="PS50114">
    <property type="entry name" value="GATA_ZN_FINGER_2"/>
    <property type="match status" value="1"/>
</dbReference>
<dbReference type="InterPro" id="IPR039355">
    <property type="entry name" value="Transcription_factor_GATA"/>
</dbReference>
<keyword evidence="4" id="KW-0862">Zinc</keyword>
<dbReference type="GO" id="GO:0045944">
    <property type="term" value="P:positive regulation of transcription by RNA polymerase II"/>
    <property type="evidence" value="ECO:0007669"/>
    <property type="project" value="TreeGrafter"/>
</dbReference>
<evidence type="ECO:0000313" key="13">
    <source>
        <dbReference type="Proteomes" id="UP001214603"/>
    </source>
</evidence>
<evidence type="ECO:0000256" key="9">
    <source>
        <dbReference type="SAM" id="Coils"/>
    </source>
</evidence>
<comment type="subcellular location">
    <subcellularLocation>
        <location evidence="1">Nucleus</location>
    </subcellularLocation>
</comment>
<dbReference type="PRINTS" id="PR00619">
    <property type="entry name" value="GATAZNFINGER"/>
</dbReference>
<dbReference type="GO" id="GO:0000122">
    <property type="term" value="P:negative regulation of transcription by RNA polymerase II"/>
    <property type="evidence" value="ECO:0007669"/>
    <property type="project" value="TreeGrafter"/>
</dbReference>
<evidence type="ECO:0000313" key="12">
    <source>
        <dbReference type="EMBL" id="WFD02347.1"/>
    </source>
</evidence>
<evidence type="ECO:0000256" key="4">
    <source>
        <dbReference type="ARBA" id="ARBA00022833"/>
    </source>
</evidence>
<dbReference type="GO" id="GO:0008270">
    <property type="term" value="F:zinc ion binding"/>
    <property type="evidence" value="ECO:0007669"/>
    <property type="project" value="UniProtKB-KW"/>
</dbReference>
<feature type="region of interest" description="Disordered" evidence="10">
    <location>
        <begin position="13"/>
        <end position="80"/>
    </location>
</feature>